<keyword evidence="1" id="KW-0732">Signal</keyword>
<dbReference type="EMBL" id="MU859154">
    <property type="protein sequence ID" value="KAK3951210.1"/>
    <property type="molecule type" value="Genomic_DNA"/>
</dbReference>
<protein>
    <recommendedName>
        <fullName evidence="4">Secreted protein</fullName>
    </recommendedName>
</protein>
<organism evidence="2 3">
    <name type="scientific">Pseudoneurospora amorphoporcata</name>
    <dbReference type="NCBI Taxonomy" id="241081"/>
    <lineage>
        <taxon>Eukaryota</taxon>
        <taxon>Fungi</taxon>
        <taxon>Dikarya</taxon>
        <taxon>Ascomycota</taxon>
        <taxon>Pezizomycotina</taxon>
        <taxon>Sordariomycetes</taxon>
        <taxon>Sordariomycetidae</taxon>
        <taxon>Sordariales</taxon>
        <taxon>Sordariaceae</taxon>
        <taxon>Pseudoneurospora</taxon>
    </lineage>
</organism>
<dbReference type="AlphaFoldDB" id="A0AAN6NSU3"/>
<accession>A0AAN6NSU3</accession>
<feature type="chain" id="PRO_5042914122" description="Secreted protein" evidence="1">
    <location>
        <begin position="19"/>
        <end position="70"/>
    </location>
</feature>
<gene>
    <name evidence="2" type="ORF">QBC32DRAFT_344597</name>
</gene>
<reference evidence="2" key="2">
    <citation type="submission" date="2023-06" db="EMBL/GenBank/DDBJ databases">
        <authorList>
            <consortium name="Lawrence Berkeley National Laboratory"/>
            <person name="Mondo S.J."/>
            <person name="Hensen N."/>
            <person name="Bonometti L."/>
            <person name="Westerberg I."/>
            <person name="Brannstrom I.O."/>
            <person name="Guillou S."/>
            <person name="Cros-Aarteil S."/>
            <person name="Calhoun S."/>
            <person name="Haridas S."/>
            <person name="Kuo A."/>
            <person name="Pangilinan J."/>
            <person name="Riley R."/>
            <person name="Labutti K."/>
            <person name="Andreopoulos B."/>
            <person name="Lipzen A."/>
            <person name="Chen C."/>
            <person name="Yanf M."/>
            <person name="Daum C."/>
            <person name="Ng V."/>
            <person name="Clum A."/>
            <person name="Steindorff A."/>
            <person name="Ohm R."/>
            <person name="Martin F."/>
            <person name="Silar P."/>
            <person name="Natvig D."/>
            <person name="Lalanne C."/>
            <person name="Gautier V."/>
            <person name="Ament-Velasquez S.L."/>
            <person name="Kruys A."/>
            <person name="Hutchinson M.I."/>
            <person name="Powell A.J."/>
            <person name="Barry K."/>
            <person name="Miller A.N."/>
            <person name="Grigoriev I.V."/>
            <person name="Debuchy R."/>
            <person name="Gladieux P."/>
            <person name="Thoren M.H."/>
            <person name="Johannesson H."/>
        </authorList>
    </citation>
    <scope>NUCLEOTIDE SEQUENCE</scope>
    <source>
        <strain evidence="2">CBS 626.80</strain>
    </source>
</reference>
<comment type="caution">
    <text evidence="2">The sequence shown here is derived from an EMBL/GenBank/DDBJ whole genome shotgun (WGS) entry which is preliminary data.</text>
</comment>
<name>A0AAN6NSU3_9PEZI</name>
<proteinExistence type="predicted"/>
<evidence type="ECO:0000313" key="2">
    <source>
        <dbReference type="EMBL" id="KAK3951210.1"/>
    </source>
</evidence>
<reference evidence="2" key="1">
    <citation type="journal article" date="2023" name="Mol. Phylogenet. Evol.">
        <title>Genome-scale phylogeny and comparative genomics of the fungal order Sordariales.</title>
        <authorList>
            <person name="Hensen N."/>
            <person name="Bonometti L."/>
            <person name="Westerberg I."/>
            <person name="Brannstrom I.O."/>
            <person name="Guillou S."/>
            <person name="Cros-Aarteil S."/>
            <person name="Calhoun S."/>
            <person name="Haridas S."/>
            <person name="Kuo A."/>
            <person name="Mondo S."/>
            <person name="Pangilinan J."/>
            <person name="Riley R."/>
            <person name="LaButti K."/>
            <person name="Andreopoulos B."/>
            <person name="Lipzen A."/>
            <person name="Chen C."/>
            <person name="Yan M."/>
            <person name="Daum C."/>
            <person name="Ng V."/>
            <person name="Clum A."/>
            <person name="Steindorff A."/>
            <person name="Ohm R.A."/>
            <person name="Martin F."/>
            <person name="Silar P."/>
            <person name="Natvig D.O."/>
            <person name="Lalanne C."/>
            <person name="Gautier V."/>
            <person name="Ament-Velasquez S.L."/>
            <person name="Kruys A."/>
            <person name="Hutchinson M.I."/>
            <person name="Powell A.J."/>
            <person name="Barry K."/>
            <person name="Miller A.N."/>
            <person name="Grigoriev I.V."/>
            <person name="Debuchy R."/>
            <person name="Gladieux P."/>
            <person name="Hiltunen Thoren M."/>
            <person name="Johannesson H."/>
        </authorList>
    </citation>
    <scope>NUCLEOTIDE SEQUENCE</scope>
    <source>
        <strain evidence="2">CBS 626.80</strain>
    </source>
</reference>
<sequence>MNSFLSLFSFSYIVTSHSLVVGGKTGFGYNVFVRSRGSIAKAVGGWMFVGYDVRSCLCCVSESASKLLDW</sequence>
<feature type="signal peptide" evidence="1">
    <location>
        <begin position="1"/>
        <end position="18"/>
    </location>
</feature>
<evidence type="ECO:0000256" key="1">
    <source>
        <dbReference type="SAM" id="SignalP"/>
    </source>
</evidence>
<keyword evidence="3" id="KW-1185">Reference proteome</keyword>
<evidence type="ECO:0008006" key="4">
    <source>
        <dbReference type="Google" id="ProtNLM"/>
    </source>
</evidence>
<evidence type="ECO:0000313" key="3">
    <source>
        <dbReference type="Proteomes" id="UP001303222"/>
    </source>
</evidence>
<dbReference type="Proteomes" id="UP001303222">
    <property type="component" value="Unassembled WGS sequence"/>
</dbReference>